<organism evidence="2">
    <name type="scientific">Sus scrofa</name>
    <name type="common">Pig</name>
    <dbReference type="NCBI Taxonomy" id="9823"/>
    <lineage>
        <taxon>Eukaryota</taxon>
        <taxon>Metazoa</taxon>
        <taxon>Chordata</taxon>
        <taxon>Craniata</taxon>
        <taxon>Vertebrata</taxon>
        <taxon>Euteleostomi</taxon>
        <taxon>Mammalia</taxon>
        <taxon>Eutheria</taxon>
        <taxon>Laurasiatheria</taxon>
        <taxon>Artiodactyla</taxon>
        <taxon>Suina</taxon>
        <taxon>Suidae</taxon>
        <taxon>Sus</taxon>
    </lineage>
</organism>
<accession>A0A480FKT2</accession>
<dbReference type="EMBL" id="DQIR01045156">
    <property type="protein sequence ID" value="HDA00632.1"/>
    <property type="molecule type" value="Transcribed_RNA"/>
</dbReference>
<evidence type="ECO:0000256" key="1">
    <source>
        <dbReference type="SAM" id="MobiDB-lite"/>
    </source>
</evidence>
<feature type="compositionally biased region" description="Basic and acidic residues" evidence="1">
    <location>
        <begin position="169"/>
        <end position="182"/>
    </location>
</feature>
<feature type="region of interest" description="Disordered" evidence="1">
    <location>
        <begin position="1"/>
        <end position="44"/>
    </location>
</feature>
<name>A0A480FKT2_PIG</name>
<evidence type="ECO:0000313" key="2">
    <source>
        <dbReference type="EMBL" id="HDA00632.1"/>
    </source>
</evidence>
<sequence>MTHPDAGENCQQQENGWQTQDRGSDHQGSASLNIARQDEDVHKGLAVVQPSGHDTVGPQSLGAQLVQLAAGGNSVAAGHHPVIGGRGNYDADPADEASDEAHYLQACGHHRGHRGVLTAPRPSLVVAVPAPGLDGACPGPPSRALTSSWPAMARCYGAMRDAGGSGRPGDAERAQLRRRDGRTMGTEMGARRGQQSGWAALPRPPL</sequence>
<feature type="compositionally biased region" description="Polar residues" evidence="1">
    <location>
        <begin position="9"/>
        <end position="34"/>
    </location>
</feature>
<reference evidence="2" key="1">
    <citation type="journal article" date="2019" name="PeerJ">
        <title>Genes of the pig, Sus scrofa, reconstructed with EvidentialGene.</title>
        <authorList>
            <person name="Gilbert D.G."/>
        </authorList>
    </citation>
    <scope>NUCLEOTIDE SEQUENCE</scope>
</reference>
<protein>
    <submittedName>
        <fullName evidence="2">Claudin-11</fullName>
    </submittedName>
</protein>
<feature type="region of interest" description="Disordered" evidence="1">
    <location>
        <begin position="160"/>
        <end position="206"/>
    </location>
</feature>
<proteinExistence type="predicted"/>
<dbReference type="AlphaFoldDB" id="A0A480FKT2"/>
<dbReference type="EMBL" id="DQIR01062532">
    <property type="protein sequence ID" value="HDA18008.1"/>
    <property type="molecule type" value="Transcribed_RNA"/>
</dbReference>